<proteinExistence type="predicted"/>
<keyword evidence="2" id="KW-0472">Membrane</keyword>
<comment type="caution">
    <text evidence="3">The sequence shown here is derived from an EMBL/GenBank/DDBJ whole genome shotgun (WGS) entry which is preliminary data.</text>
</comment>
<feature type="region of interest" description="Disordered" evidence="1">
    <location>
        <begin position="133"/>
        <end position="272"/>
    </location>
</feature>
<keyword evidence="4" id="KW-1185">Reference proteome</keyword>
<gene>
    <name evidence="3" type="ORF">HD601_000979</name>
</gene>
<sequence>MTPTAAPDDATVEAILQHTWIPSGGEGWAELAALSDAVDAIRRSADEAVPPTAELARRIALGDFAGVTPAPPIRPHGVRARLARRYAMMSLRARLVALVAVLFTGVTGVAAAGALPGPAQDGFETVVESVTPIEFDDGAPPSDGAEFGQDVSEDAQDDGVDGQEVSEDAQELGNRPDDPGAGHEPELPDLPTTVPTTPGEHRPDEPGRPEDGDQGQPDEGDQGQDENGQSDEHRPEQGDQGQDDAGRPEQAVPDQAQDDQGDQGEDGDQDGD</sequence>
<keyword evidence="2" id="KW-0812">Transmembrane</keyword>
<feature type="compositionally biased region" description="Low complexity" evidence="1">
    <location>
        <begin position="189"/>
        <end position="198"/>
    </location>
</feature>
<evidence type="ECO:0000256" key="1">
    <source>
        <dbReference type="SAM" id="MobiDB-lite"/>
    </source>
</evidence>
<feature type="compositionally biased region" description="Acidic residues" evidence="1">
    <location>
        <begin position="212"/>
        <end position="224"/>
    </location>
</feature>
<feature type="compositionally biased region" description="Basic and acidic residues" evidence="1">
    <location>
        <begin position="199"/>
        <end position="211"/>
    </location>
</feature>
<keyword evidence="2" id="KW-1133">Transmembrane helix</keyword>
<feature type="compositionally biased region" description="Basic and acidic residues" evidence="1">
    <location>
        <begin position="174"/>
        <end position="186"/>
    </location>
</feature>
<dbReference type="EMBL" id="JACHMM010000001">
    <property type="protein sequence ID" value="MBB5786404.1"/>
    <property type="molecule type" value="Genomic_DNA"/>
</dbReference>
<feature type="transmembrane region" description="Helical" evidence="2">
    <location>
        <begin position="95"/>
        <end position="115"/>
    </location>
</feature>
<evidence type="ECO:0000313" key="4">
    <source>
        <dbReference type="Proteomes" id="UP000542813"/>
    </source>
</evidence>
<reference evidence="3 4" key="1">
    <citation type="submission" date="2020-08" db="EMBL/GenBank/DDBJ databases">
        <title>Sequencing the genomes of 1000 actinobacteria strains.</title>
        <authorList>
            <person name="Klenk H.-P."/>
        </authorList>
    </citation>
    <scope>NUCLEOTIDE SEQUENCE [LARGE SCALE GENOMIC DNA]</scope>
    <source>
        <strain evidence="3 4">DSM 102122</strain>
    </source>
</reference>
<feature type="compositionally biased region" description="Acidic residues" evidence="1">
    <location>
        <begin position="256"/>
        <end position="272"/>
    </location>
</feature>
<evidence type="ECO:0000256" key="2">
    <source>
        <dbReference type="SAM" id="Phobius"/>
    </source>
</evidence>
<protein>
    <submittedName>
        <fullName evidence="3">Uncharacterized protein</fullName>
    </submittedName>
</protein>
<evidence type="ECO:0000313" key="3">
    <source>
        <dbReference type="EMBL" id="MBB5786404.1"/>
    </source>
</evidence>
<name>A0A7W9LJU7_9ACTN</name>
<organism evidence="3 4">
    <name type="scientific">Jiangella mangrovi</name>
    <dbReference type="NCBI Taxonomy" id="1524084"/>
    <lineage>
        <taxon>Bacteria</taxon>
        <taxon>Bacillati</taxon>
        <taxon>Actinomycetota</taxon>
        <taxon>Actinomycetes</taxon>
        <taxon>Jiangellales</taxon>
        <taxon>Jiangellaceae</taxon>
        <taxon>Jiangella</taxon>
    </lineage>
</organism>
<accession>A0A7W9LJU7</accession>
<dbReference type="RefSeq" id="WP_184819837.1">
    <property type="nucleotide sequence ID" value="NZ_JACHMM010000001.1"/>
</dbReference>
<dbReference type="AlphaFoldDB" id="A0A7W9LJU7"/>
<dbReference type="Proteomes" id="UP000542813">
    <property type="component" value="Unassembled WGS sequence"/>
</dbReference>
<feature type="compositionally biased region" description="Acidic residues" evidence="1">
    <location>
        <begin position="151"/>
        <end position="170"/>
    </location>
</feature>